<proteinExistence type="predicted"/>
<dbReference type="AlphaFoldDB" id="A0A7S1AAV6"/>
<protein>
    <submittedName>
        <fullName evidence="1">Uncharacterized protein</fullName>
    </submittedName>
</protein>
<sequence length="122" mass="13806">MQVSTTQKQQGWRRPCCRRSSCWAPSHTLFSHDIQHAELHDPGVDVLARPQEVTRRRLRLETANLKHHQEIVESTDSLSETRAFCTSLPLCARNRASSPVVAIAIASRTKNVTENLNTPHPM</sequence>
<organism evidence="1">
    <name type="scientific">Noctiluca scintillans</name>
    <name type="common">Sea sparkle</name>
    <name type="synonym">Red tide dinoflagellate</name>
    <dbReference type="NCBI Taxonomy" id="2966"/>
    <lineage>
        <taxon>Eukaryota</taxon>
        <taxon>Sar</taxon>
        <taxon>Alveolata</taxon>
        <taxon>Dinophyceae</taxon>
        <taxon>Noctilucales</taxon>
        <taxon>Noctilucaceae</taxon>
        <taxon>Noctiluca</taxon>
    </lineage>
</organism>
<gene>
    <name evidence="1" type="ORF">NSCI0253_LOCUS21810</name>
</gene>
<dbReference type="EMBL" id="HBFQ01030954">
    <property type="protein sequence ID" value="CAD8847460.1"/>
    <property type="molecule type" value="Transcribed_RNA"/>
</dbReference>
<accession>A0A7S1AAV6</accession>
<evidence type="ECO:0000313" key="1">
    <source>
        <dbReference type="EMBL" id="CAD8847460.1"/>
    </source>
</evidence>
<reference evidence="1" key="1">
    <citation type="submission" date="2021-01" db="EMBL/GenBank/DDBJ databases">
        <authorList>
            <person name="Corre E."/>
            <person name="Pelletier E."/>
            <person name="Niang G."/>
            <person name="Scheremetjew M."/>
            <person name="Finn R."/>
            <person name="Kale V."/>
            <person name="Holt S."/>
            <person name="Cochrane G."/>
            <person name="Meng A."/>
            <person name="Brown T."/>
            <person name="Cohen L."/>
        </authorList>
    </citation>
    <scope>NUCLEOTIDE SEQUENCE</scope>
</reference>
<name>A0A7S1AAV6_NOCSC</name>